<name>A0AAV7IFK5_COTGL</name>
<protein>
    <submittedName>
        <fullName evidence="1">Uncharacterized protein</fullName>
    </submittedName>
</protein>
<organism evidence="1 2">
    <name type="scientific">Cotesia glomerata</name>
    <name type="common">Lepidopteran parasitic wasp</name>
    <name type="synonym">Apanteles glomeratus</name>
    <dbReference type="NCBI Taxonomy" id="32391"/>
    <lineage>
        <taxon>Eukaryota</taxon>
        <taxon>Metazoa</taxon>
        <taxon>Ecdysozoa</taxon>
        <taxon>Arthropoda</taxon>
        <taxon>Hexapoda</taxon>
        <taxon>Insecta</taxon>
        <taxon>Pterygota</taxon>
        <taxon>Neoptera</taxon>
        <taxon>Endopterygota</taxon>
        <taxon>Hymenoptera</taxon>
        <taxon>Apocrita</taxon>
        <taxon>Ichneumonoidea</taxon>
        <taxon>Braconidae</taxon>
        <taxon>Microgastrinae</taxon>
        <taxon>Cotesia</taxon>
    </lineage>
</organism>
<gene>
    <name evidence="1" type="ORF">KQX54_019654</name>
</gene>
<sequence length="97" mass="11607">MRKRSSRYVCQSAMQPLSSGIIEVMSELRTCHKIYQECRRSETVLKGDVQIKGQKTFENAINLHRFRLRIRQLNLEEMKKYNLQVYFLLAKFQLSSY</sequence>
<dbReference type="AlphaFoldDB" id="A0AAV7IFK5"/>
<accession>A0AAV7IFK5</accession>
<proteinExistence type="predicted"/>
<evidence type="ECO:0000313" key="2">
    <source>
        <dbReference type="Proteomes" id="UP000826195"/>
    </source>
</evidence>
<dbReference type="Proteomes" id="UP000826195">
    <property type="component" value="Unassembled WGS sequence"/>
</dbReference>
<reference evidence="1 2" key="1">
    <citation type="journal article" date="2021" name="J. Hered.">
        <title>A chromosome-level genome assembly of the parasitoid wasp, Cotesia glomerata (Hymenoptera: Braconidae).</title>
        <authorList>
            <person name="Pinto B.J."/>
            <person name="Weis J.J."/>
            <person name="Gamble T."/>
            <person name="Ode P.J."/>
            <person name="Paul R."/>
            <person name="Zaspel J.M."/>
        </authorList>
    </citation>
    <scope>NUCLEOTIDE SEQUENCE [LARGE SCALE GENOMIC DNA]</scope>
    <source>
        <strain evidence="1">CgM1</strain>
    </source>
</reference>
<comment type="caution">
    <text evidence="1">The sequence shown here is derived from an EMBL/GenBank/DDBJ whole genome shotgun (WGS) entry which is preliminary data.</text>
</comment>
<dbReference type="EMBL" id="JAHXZJ010001864">
    <property type="protein sequence ID" value="KAH0550481.1"/>
    <property type="molecule type" value="Genomic_DNA"/>
</dbReference>
<evidence type="ECO:0000313" key="1">
    <source>
        <dbReference type="EMBL" id="KAH0550481.1"/>
    </source>
</evidence>
<keyword evidence="2" id="KW-1185">Reference proteome</keyword>